<evidence type="ECO:0000256" key="2">
    <source>
        <dbReference type="ARBA" id="ARBA00023125"/>
    </source>
</evidence>
<keyword evidence="3 5" id="KW-0371">Homeobox</keyword>
<dbReference type="InterPro" id="IPR009057">
    <property type="entry name" value="Homeodomain-like_sf"/>
</dbReference>
<evidence type="ECO:0000256" key="1">
    <source>
        <dbReference type="ARBA" id="ARBA00004123"/>
    </source>
</evidence>
<feature type="DNA-binding region" description="Homeobox" evidence="5">
    <location>
        <begin position="375"/>
        <end position="434"/>
    </location>
</feature>
<evidence type="ECO:0000259" key="8">
    <source>
        <dbReference type="PROSITE" id="PS50071"/>
    </source>
</evidence>
<evidence type="ECO:0000256" key="7">
    <source>
        <dbReference type="SAM" id="MobiDB-lite"/>
    </source>
</evidence>
<dbReference type="RefSeq" id="XP_022295758.1">
    <property type="nucleotide sequence ID" value="XM_022440050.1"/>
</dbReference>
<dbReference type="PROSITE" id="PS00027">
    <property type="entry name" value="HOMEOBOX_1"/>
    <property type="match status" value="1"/>
</dbReference>
<feature type="compositionally biased region" description="Polar residues" evidence="7">
    <location>
        <begin position="493"/>
        <end position="504"/>
    </location>
</feature>
<dbReference type="PANTHER" id="PTHR46123">
    <property type="entry name" value="MIX-TYPE HOMEOBOX GENE 1-RELATED"/>
    <property type="match status" value="1"/>
</dbReference>
<dbReference type="KEGG" id="cvn:111105690"/>
<feature type="region of interest" description="Disordered" evidence="7">
    <location>
        <begin position="478"/>
        <end position="509"/>
    </location>
</feature>
<sequence>MLGTDDKVRSEMSNTPVNMTSSLPLEHIESFRHPVATRGRPVLSEKTEINNNHPDVTPTKDVHHTGYYTHGMLGNESFVYSAHQPYKYSVLNNNAYVSNNVQKAHPYHTLTSKTSRDSIEHVPNASSHSLSSCSESIVPFFYRESSYLHGRIKAENETSDIPGEEESTVMEQPCKRRRLSDLRENIESQQSEVPHPQTSTELPAEQRDRIKPEVGLNTSTMPGSDQVSSIQKTPDPKPLYYHGSPYYLPFYPPVSVNRGFATDTQQVPQVPGSTYLTPSRQSPIMSTYQTPKGRAKQACQRRLTSPADSDNSCDKSYDEDSEIDVINDVKDSSISVENKDSDISMTSLKSSKSTSPSGSSSTGSPSTVSPDDGCRKKTRTNYTPVQVQALEKVFHENPYPDSEKMEQMSKELEIPENKLKVWFQNKRARWRRRMNDSAHQVPRGYMGLSPVISPMSSFGFMGQMMPPPMSPAQVVPGHFVRPTSQTSPTTSQGQKMPSQVTPPHQSRGPFPQYMPVYPYGMFSPYYYS</sequence>
<feature type="region of interest" description="Disordered" evidence="7">
    <location>
        <begin position="265"/>
        <end position="320"/>
    </location>
</feature>
<dbReference type="PANTHER" id="PTHR46123:SF4">
    <property type="entry name" value="MIX-TYPE HOMEOBOX GENE 1-RELATED"/>
    <property type="match status" value="1"/>
</dbReference>
<gene>
    <name evidence="10" type="primary">LOC111105690</name>
</gene>
<protein>
    <submittedName>
        <fullName evidence="10">Homeobox protein Hox-A3-like</fullName>
    </submittedName>
</protein>
<dbReference type="Proteomes" id="UP000694844">
    <property type="component" value="Chromosome 8"/>
</dbReference>
<evidence type="ECO:0000313" key="10">
    <source>
        <dbReference type="RefSeq" id="XP_022295758.1"/>
    </source>
</evidence>
<reference evidence="10" key="1">
    <citation type="submission" date="2025-08" db="UniProtKB">
        <authorList>
            <consortium name="RefSeq"/>
        </authorList>
    </citation>
    <scope>IDENTIFICATION</scope>
    <source>
        <tissue evidence="10">Whole sample</tissue>
    </source>
</reference>
<comment type="subcellular location">
    <subcellularLocation>
        <location evidence="1 5 6">Nucleus</location>
    </subcellularLocation>
</comment>
<organism evidence="9 10">
    <name type="scientific">Crassostrea virginica</name>
    <name type="common">Eastern oyster</name>
    <dbReference type="NCBI Taxonomy" id="6565"/>
    <lineage>
        <taxon>Eukaryota</taxon>
        <taxon>Metazoa</taxon>
        <taxon>Spiralia</taxon>
        <taxon>Lophotrochozoa</taxon>
        <taxon>Mollusca</taxon>
        <taxon>Bivalvia</taxon>
        <taxon>Autobranchia</taxon>
        <taxon>Pteriomorphia</taxon>
        <taxon>Ostreida</taxon>
        <taxon>Ostreoidea</taxon>
        <taxon>Ostreidae</taxon>
        <taxon>Crassostrea</taxon>
    </lineage>
</organism>
<dbReference type="GeneID" id="111105690"/>
<feature type="compositionally biased region" description="Polar residues" evidence="7">
    <location>
        <begin position="187"/>
        <end position="201"/>
    </location>
</feature>
<feature type="compositionally biased region" description="Polar residues" evidence="7">
    <location>
        <begin position="265"/>
        <end position="290"/>
    </location>
</feature>
<feature type="compositionally biased region" description="Low complexity" evidence="7">
    <location>
        <begin position="343"/>
        <end position="371"/>
    </location>
</feature>
<dbReference type="GO" id="GO:0005634">
    <property type="term" value="C:nucleus"/>
    <property type="evidence" value="ECO:0007669"/>
    <property type="project" value="UniProtKB-SubCell"/>
</dbReference>
<evidence type="ECO:0000256" key="3">
    <source>
        <dbReference type="ARBA" id="ARBA00023155"/>
    </source>
</evidence>
<dbReference type="InterPro" id="IPR051306">
    <property type="entry name" value="Homeobox_regulator"/>
</dbReference>
<feature type="region of interest" description="Disordered" evidence="7">
    <location>
        <begin position="336"/>
        <end position="378"/>
    </location>
</feature>
<dbReference type="Gene3D" id="1.10.10.60">
    <property type="entry name" value="Homeodomain-like"/>
    <property type="match status" value="1"/>
</dbReference>
<accession>A0A8B8AYE0</accession>
<keyword evidence="4 5" id="KW-0539">Nucleus</keyword>
<keyword evidence="9" id="KW-1185">Reference proteome</keyword>
<dbReference type="AlphaFoldDB" id="A0A8B8AYE0"/>
<evidence type="ECO:0000313" key="9">
    <source>
        <dbReference type="Proteomes" id="UP000694844"/>
    </source>
</evidence>
<feature type="compositionally biased region" description="Low complexity" evidence="7">
    <location>
        <begin position="478"/>
        <end position="492"/>
    </location>
</feature>
<evidence type="ECO:0000256" key="5">
    <source>
        <dbReference type="PROSITE-ProRule" id="PRU00108"/>
    </source>
</evidence>
<feature type="region of interest" description="Disordered" evidence="7">
    <location>
        <begin position="187"/>
        <end position="208"/>
    </location>
</feature>
<dbReference type="PROSITE" id="PS50071">
    <property type="entry name" value="HOMEOBOX_2"/>
    <property type="match status" value="1"/>
</dbReference>
<dbReference type="GO" id="GO:0000977">
    <property type="term" value="F:RNA polymerase II transcription regulatory region sequence-specific DNA binding"/>
    <property type="evidence" value="ECO:0007669"/>
    <property type="project" value="TreeGrafter"/>
</dbReference>
<dbReference type="CDD" id="cd00086">
    <property type="entry name" value="homeodomain"/>
    <property type="match status" value="1"/>
</dbReference>
<proteinExistence type="predicted"/>
<evidence type="ECO:0000256" key="4">
    <source>
        <dbReference type="ARBA" id="ARBA00023242"/>
    </source>
</evidence>
<dbReference type="InterPro" id="IPR001356">
    <property type="entry name" value="HD"/>
</dbReference>
<name>A0A8B8AYE0_CRAVI</name>
<feature type="domain" description="Homeobox" evidence="8">
    <location>
        <begin position="373"/>
        <end position="433"/>
    </location>
</feature>
<evidence type="ECO:0000256" key="6">
    <source>
        <dbReference type="RuleBase" id="RU000682"/>
    </source>
</evidence>
<dbReference type="GO" id="GO:0000981">
    <property type="term" value="F:DNA-binding transcription factor activity, RNA polymerase II-specific"/>
    <property type="evidence" value="ECO:0007669"/>
    <property type="project" value="InterPro"/>
</dbReference>
<dbReference type="Pfam" id="PF00046">
    <property type="entry name" value="Homeodomain"/>
    <property type="match status" value="1"/>
</dbReference>
<dbReference type="OrthoDB" id="6097457at2759"/>
<dbReference type="InterPro" id="IPR017970">
    <property type="entry name" value="Homeobox_CS"/>
</dbReference>
<keyword evidence="2 5" id="KW-0238">DNA-binding</keyword>
<dbReference type="SMART" id="SM00389">
    <property type="entry name" value="HOX"/>
    <property type="match status" value="1"/>
</dbReference>
<dbReference type="SUPFAM" id="SSF46689">
    <property type="entry name" value="Homeodomain-like"/>
    <property type="match status" value="1"/>
</dbReference>